<dbReference type="Proteomes" id="UP000326067">
    <property type="component" value="Unassembled WGS sequence"/>
</dbReference>
<dbReference type="AlphaFoldDB" id="A0A5E7I1M3"/>
<name>A0A5E7I1M3_PSEFL</name>
<gene>
    <name evidence="1" type="ORF">PS847_01269</name>
</gene>
<proteinExistence type="predicted"/>
<evidence type="ECO:0000313" key="2">
    <source>
        <dbReference type="Proteomes" id="UP000326067"/>
    </source>
</evidence>
<organism evidence="1 2">
    <name type="scientific">Pseudomonas fluorescens</name>
    <dbReference type="NCBI Taxonomy" id="294"/>
    <lineage>
        <taxon>Bacteria</taxon>
        <taxon>Pseudomonadati</taxon>
        <taxon>Pseudomonadota</taxon>
        <taxon>Gammaproteobacteria</taxon>
        <taxon>Pseudomonadales</taxon>
        <taxon>Pseudomonadaceae</taxon>
        <taxon>Pseudomonas</taxon>
    </lineage>
</organism>
<reference evidence="1 2" key="1">
    <citation type="submission" date="2019-09" db="EMBL/GenBank/DDBJ databases">
        <authorList>
            <person name="Chandra G."/>
            <person name="Truman W A."/>
        </authorList>
    </citation>
    <scope>NUCLEOTIDE SEQUENCE [LARGE SCALE GENOMIC DNA]</scope>
    <source>
        <strain evidence="1">PS847</strain>
    </source>
</reference>
<sequence>MNEVDFQYDHDNFSRSIVMAAGGYAHSKRAFAGYAEHWTELATDTLKGNLSIEIVDDGREIAGVILGKKFLISVVPVIDERRGYAEAIVTTPNLLNGDHAECGRFVIAPNGSVLSSDKQELVSWEDNYASYRLLIAVLRRVLAAPNQA</sequence>
<dbReference type="EMBL" id="CABVIC010000001">
    <property type="protein sequence ID" value="VVO70295.1"/>
    <property type="molecule type" value="Genomic_DNA"/>
</dbReference>
<protein>
    <submittedName>
        <fullName evidence="1">Uncharacterized protein</fullName>
    </submittedName>
</protein>
<dbReference type="RefSeq" id="WP_150635501.1">
    <property type="nucleotide sequence ID" value="NZ_CABVIC010000001.1"/>
</dbReference>
<evidence type="ECO:0000313" key="1">
    <source>
        <dbReference type="EMBL" id="VVO70295.1"/>
    </source>
</evidence>
<accession>A0A5E7I1M3</accession>